<proteinExistence type="predicted"/>
<dbReference type="AlphaFoldDB" id="A0A6C0BQ29"/>
<accession>A0A6C0BQ29</accession>
<dbReference type="EMBL" id="MN739205">
    <property type="protein sequence ID" value="QHS93498.1"/>
    <property type="molecule type" value="Genomic_DNA"/>
</dbReference>
<sequence>MKRLHFLVAVIQSFDIFFHNTVRDAMFGGHLSRDLVFLAQTTTKPEIKVVFKGDFLADFFTRELFQHLAIVTKVLAGSTIAGTIPDVEILSATNDAGHRTKHWRNQVSEKHFSTWLLTQVSPKRLEEAFQRPRFYHTRKSHEYPIGFNVKHIILGSFW</sequence>
<evidence type="ECO:0000313" key="1">
    <source>
        <dbReference type="EMBL" id="QHS93498.1"/>
    </source>
</evidence>
<organism evidence="1">
    <name type="scientific">viral metagenome</name>
    <dbReference type="NCBI Taxonomy" id="1070528"/>
    <lineage>
        <taxon>unclassified sequences</taxon>
        <taxon>metagenomes</taxon>
        <taxon>organismal metagenomes</taxon>
    </lineage>
</organism>
<name>A0A6C0BQ29_9ZZZZ</name>
<protein>
    <submittedName>
        <fullName evidence="1">Uncharacterized protein</fullName>
    </submittedName>
</protein>
<reference evidence="1" key="1">
    <citation type="journal article" date="2020" name="Nature">
        <title>Giant virus diversity and host interactions through global metagenomics.</title>
        <authorList>
            <person name="Schulz F."/>
            <person name="Roux S."/>
            <person name="Paez-Espino D."/>
            <person name="Jungbluth S."/>
            <person name="Walsh D.A."/>
            <person name="Denef V.J."/>
            <person name="McMahon K.D."/>
            <person name="Konstantinidis K.T."/>
            <person name="Eloe-Fadrosh E.A."/>
            <person name="Kyrpides N.C."/>
            <person name="Woyke T."/>
        </authorList>
    </citation>
    <scope>NUCLEOTIDE SEQUENCE</scope>
    <source>
        <strain evidence="1">GVMAG-M-3300017989-17</strain>
    </source>
</reference>